<feature type="non-terminal residue" evidence="1">
    <location>
        <position position="1"/>
    </location>
</feature>
<reference evidence="1" key="1">
    <citation type="submission" date="2022-07" db="EMBL/GenBank/DDBJ databases">
        <title>Phylogenomic reconstructions and comparative analyses of Kickxellomycotina fungi.</title>
        <authorList>
            <person name="Reynolds N.K."/>
            <person name="Stajich J.E."/>
            <person name="Barry K."/>
            <person name="Grigoriev I.V."/>
            <person name="Crous P."/>
            <person name="Smith M.E."/>
        </authorList>
    </citation>
    <scope>NUCLEOTIDE SEQUENCE</scope>
    <source>
        <strain evidence="1">CBS 190363</strain>
    </source>
</reference>
<keyword evidence="2" id="KW-1185">Reference proteome</keyword>
<gene>
    <name evidence="1" type="primary">DYN1_4</name>
    <name evidence="1" type="ORF">IWW38_005272</name>
</gene>
<comment type="caution">
    <text evidence="1">The sequence shown here is derived from an EMBL/GenBank/DDBJ whole genome shotgun (WGS) entry which is preliminary data.</text>
</comment>
<evidence type="ECO:0000313" key="2">
    <source>
        <dbReference type="Proteomes" id="UP001139981"/>
    </source>
</evidence>
<dbReference type="EMBL" id="JANBVB010002371">
    <property type="protein sequence ID" value="KAJ2885941.1"/>
    <property type="molecule type" value="Genomic_DNA"/>
</dbReference>
<evidence type="ECO:0000313" key="1">
    <source>
        <dbReference type="EMBL" id="KAJ2885941.1"/>
    </source>
</evidence>
<proteinExistence type="predicted"/>
<organism evidence="1 2">
    <name type="scientific">Coemansia aciculifera</name>
    <dbReference type="NCBI Taxonomy" id="417176"/>
    <lineage>
        <taxon>Eukaryota</taxon>
        <taxon>Fungi</taxon>
        <taxon>Fungi incertae sedis</taxon>
        <taxon>Zoopagomycota</taxon>
        <taxon>Kickxellomycotina</taxon>
        <taxon>Kickxellomycetes</taxon>
        <taxon>Kickxellales</taxon>
        <taxon>Kickxellaceae</taxon>
        <taxon>Coemansia</taxon>
    </lineage>
</organism>
<protein>
    <submittedName>
        <fullName evidence="1">Dynein heavy chain</fullName>
    </submittedName>
</protein>
<accession>A0ACC1LW70</accession>
<sequence>HMLPVESSRFQNINTEFLAAMKKVYKSPFVLDVLNLPNIQRSLERLLDLLGKIQKALGEYLERERSSFPRFYFVGDEDLLEIIGNAKDVPRIQKHLRKMFAGLAFIQLNDDNSAVVGMSSREGEHIAFRQPVDLKQCPKINDWLAAIEREMRLTLATLLGTAIAQLEDIQVDGPRFRAWVAAMPAQLVVLAKQAVWTRRVEAALSGSGGSLEAVLSDVEGELQVLADAVLEDLGVLERKKSEHLITELVHQRDVVRVLIEARVTSDQDFLWLSQMRFCYNPESDLLGCLVVRMADAQFRYGFEYLGVPERLVQTPLTDRCYLTLTQALERRLGGSPFGPAGTGKTESVKALATQLGRFALVFCCDENFDFQAMGRIFVGLCQVGAWGVFDEFNRLDERILSAVSQQIQTIQVGLRRAYETSTSDAVEIELLEQKVRLNLDTGIFITMNPGYAGRSNLPDNLKKLFRSFAMTKPDRDLIAQVMLYSQG</sequence>
<name>A0ACC1LW70_9FUNG</name>
<feature type="non-terminal residue" evidence="1">
    <location>
        <position position="487"/>
    </location>
</feature>
<dbReference type="Proteomes" id="UP001139981">
    <property type="component" value="Unassembled WGS sequence"/>
</dbReference>